<dbReference type="CDD" id="cd24012">
    <property type="entry name" value="ASKHA_NBD_KDGal-kinase"/>
    <property type="match status" value="1"/>
</dbReference>
<keyword evidence="2" id="KW-1185">Reference proteome</keyword>
<dbReference type="Proteomes" id="UP001056619">
    <property type="component" value="Chromosome"/>
</dbReference>
<name>A0ABY4U1T0_9SPHN</name>
<dbReference type="EMBL" id="CP098494">
    <property type="protein sequence ID" value="USA60069.1"/>
    <property type="molecule type" value="Genomic_DNA"/>
</dbReference>
<reference evidence="1 2" key="1">
    <citation type="submission" date="2022-06" db="EMBL/GenBank/DDBJ databases">
        <authorList>
            <person name="Liu G."/>
        </authorList>
    </citation>
    <scope>NUCLEOTIDE SEQUENCE [LARGE SCALE GENOMIC DNA]</scope>
    <source>
        <strain evidence="1 2">E4</strain>
    </source>
</reference>
<organism evidence="1 2">
    <name type="scientific">Qipengyuania citrea</name>
    <dbReference type="NCBI Taxonomy" id="225971"/>
    <lineage>
        <taxon>Bacteria</taxon>
        <taxon>Pseudomonadati</taxon>
        <taxon>Pseudomonadota</taxon>
        <taxon>Alphaproteobacteria</taxon>
        <taxon>Sphingomonadales</taxon>
        <taxon>Erythrobacteraceae</taxon>
        <taxon>Qipengyuania</taxon>
    </lineage>
</organism>
<dbReference type="Gene3D" id="3.30.420.310">
    <property type="entry name" value="2-keto-3-deoxy-galactonokinase, C-terminal domain"/>
    <property type="match status" value="1"/>
</dbReference>
<sequence>MDWTEGYIAIDWGTTNRRAYRIDVNGKCVDEVSDGRGVLTLAADDFPSVVAATRQRLGDVPMILAGMVGSNRGWRETHYIDCPADVATLADSVLWIEPERTGIVPGVAQRRGQPDVMRGEEVQAIGAMASGALGGAELICHPGTHSKWITMQEGGIVSFHTAMTGEMFALLQSRSILADQMEGTAVDGSVFRNAARASLAGAEPLAELFGIRARALLQQGGSQDAASLASGLLIGADVRAALRSRPSAKEAPIALVGRDDLCALYAAALHEAGRTSLFIDGSQAFLAGTAALVEKL</sequence>
<accession>A0ABY4U1T0</accession>
<gene>
    <name evidence="1" type="ORF">NCF85_08010</name>
</gene>
<dbReference type="RefSeq" id="WP_301641256.1">
    <property type="nucleotide sequence ID" value="NZ_CP098494.1"/>
</dbReference>
<proteinExistence type="predicted"/>
<dbReference type="Pfam" id="PF05035">
    <property type="entry name" value="DGOK"/>
    <property type="match status" value="1"/>
</dbReference>
<dbReference type="Gene3D" id="3.30.420.300">
    <property type="entry name" value="2-keto-3-deoxy-galactonokinase, substrate binding domain"/>
    <property type="match status" value="1"/>
</dbReference>
<dbReference type="InterPro" id="IPR042257">
    <property type="entry name" value="DGOK_C"/>
</dbReference>
<protein>
    <submittedName>
        <fullName evidence="1">2-dehydro-3-deoxygalactonokinase</fullName>
    </submittedName>
</protein>
<evidence type="ECO:0000313" key="1">
    <source>
        <dbReference type="EMBL" id="USA60069.1"/>
    </source>
</evidence>
<dbReference type="InterPro" id="IPR042258">
    <property type="entry name" value="DGOK_N"/>
</dbReference>
<evidence type="ECO:0000313" key="2">
    <source>
        <dbReference type="Proteomes" id="UP001056619"/>
    </source>
</evidence>
<dbReference type="InterPro" id="IPR007729">
    <property type="entry name" value="DGOK"/>
</dbReference>